<feature type="compositionally biased region" description="Pro residues" evidence="1">
    <location>
        <begin position="250"/>
        <end position="262"/>
    </location>
</feature>
<gene>
    <name evidence="2" type="ORF">ENM21_06540</name>
</gene>
<evidence type="ECO:0000256" key="1">
    <source>
        <dbReference type="SAM" id="MobiDB-lite"/>
    </source>
</evidence>
<proteinExistence type="predicted"/>
<reference evidence="2" key="1">
    <citation type="journal article" date="2020" name="mSystems">
        <title>Genome- and Community-Level Interaction Insights into Carbon Utilization and Element Cycling Functions of Hydrothermarchaeota in Hydrothermal Sediment.</title>
        <authorList>
            <person name="Zhou Z."/>
            <person name="Liu Y."/>
            <person name="Xu W."/>
            <person name="Pan J."/>
            <person name="Luo Z.H."/>
            <person name="Li M."/>
        </authorList>
    </citation>
    <scope>NUCLEOTIDE SEQUENCE [LARGE SCALE GENOMIC DNA]</scope>
    <source>
        <strain evidence="2">SpSt-1065</strain>
    </source>
</reference>
<dbReference type="EMBL" id="DRWX01000300">
    <property type="protein sequence ID" value="HHM96850.1"/>
    <property type="molecule type" value="Genomic_DNA"/>
</dbReference>
<feature type="compositionally biased region" description="Low complexity" evidence="1">
    <location>
        <begin position="92"/>
        <end position="104"/>
    </location>
</feature>
<feature type="compositionally biased region" description="Pro residues" evidence="1">
    <location>
        <begin position="217"/>
        <end position="237"/>
    </location>
</feature>
<organism evidence="2">
    <name type="scientific">Thermomicrobium roseum</name>
    <dbReference type="NCBI Taxonomy" id="500"/>
    <lineage>
        <taxon>Bacteria</taxon>
        <taxon>Pseudomonadati</taxon>
        <taxon>Thermomicrobiota</taxon>
        <taxon>Thermomicrobia</taxon>
        <taxon>Thermomicrobiales</taxon>
        <taxon>Thermomicrobiaceae</taxon>
        <taxon>Thermomicrobium</taxon>
    </lineage>
</organism>
<sequence>MIAEAQQDDPAAQRRPACPYFRLLTDPEAHALSLGQQRLCRADHRPLSDLAWQASYCLGSYERCPHFRSVHGQPTPAVGTHLLELLAQQQFQREQARPQAPRAPSVKAPYESSEGGHLRASTKHPGFTARLAELVRRPIAVAVTTAALIGGLWAGIALAGTLGGNRPTADAGQRVTTSAPAFTLRTERATPTPTPFPAPAQLPQLPGLSVSRATTPTPTPAPHPSLTPTREPTPTPTPTVTVPALLSPEPSSPVVPVAPAPTPVTSWHSPLPEEGRNSRSEPTPTPTASLEPSPTPPPSPTPTPTPTPSPTPDPWQTLPPMARAGQPVPLSTVGGLLGAMTAYPFPGNGLAGSAPASSGATAELGLPANAGVLYGLQSGASNGRIWLNTPTPAQRLVIVAEGMTNQGRLMPVLRIGINGLTVWEGASPFPHGEWATVAWVIDKPYLLDSPQLQVSLSLATPGEFGEEPWVALATVTIYTQ</sequence>
<comment type="caution">
    <text evidence="2">The sequence shown here is derived from an EMBL/GenBank/DDBJ whole genome shotgun (WGS) entry which is preliminary data.</text>
</comment>
<accession>A0A7C5RTN3</accession>
<dbReference type="PRINTS" id="PR01217">
    <property type="entry name" value="PRICHEXTENSN"/>
</dbReference>
<feature type="region of interest" description="Disordered" evidence="1">
    <location>
        <begin position="166"/>
        <end position="329"/>
    </location>
</feature>
<dbReference type="AlphaFoldDB" id="A0A7C5RTN3"/>
<protein>
    <submittedName>
        <fullName evidence="2">Tat (Twin-arginine translocation) pathway signal sequence domain-containing protein</fullName>
    </submittedName>
</protein>
<feature type="compositionally biased region" description="Low complexity" evidence="1">
    <location>
        <begin position="238"/>
        <end position="249"/>
    </location>
</feature>
<feature type="region of interest" description="Disordered" evidence="1">
    <location>
        <begin position="92"/>
        <end position="122"/>
    </location>
</feature>
<feature type="compositionally biased region" description="Pro residues" evidence="1">
    <location>
        <begin position="293"/>
        <end position="313"/>
    </location>
</feature>
<evidence type="ECO:0000313" key="2">
    <source>
        <dbReference type="EMBL" id="HHM96850.1"/>
    </source>
</evidence>
<name>A0A7C5RTN3_THERO</name>